<feature type="domain" description="YbaK/aminoacyl-tRNA synthetase-associated" evidence="1">
    <location>
        <begin position="269"/>
        <end position="385"/>
    </location>
</feature>
<dbReference type="SUPFAM" id="SSF56784">
    <property type="entry name" value="HAD-like"/>
    <property type="match status" value="1"/>
</dbReference>
<dbReference type="GO" id="GO:0002161">
    <property type="term" value="F:aminoacyl-tRNA deacylase activity"/>
    <property type="evidence" value="ECO:0007669"/>
    <property type="project" value="InterPro"/>
</dbReference>
<dbReference type="Proteomes" id="UP000798488">
    <property type="component" value="Unassembled WGS sequence"/>
</dbReference>
<evidence type="ECO:0000313" key="2">
    <source>
        <dbReference type="EMBL" id="KAF1083895.1"/>
    </source>
</evidence>
<protein>
    <submittedName>
        <fullName evidence="2">Cys-tRNA(Pro)/Cys-tRNA(Cys) deacylase YbaK</fullName>
        <ecNumber evidence="2">4.2.-.-</ecNumber>
    </submittedName>
</protein>
<dbReference type="Pfam" id="PF04073">
    <property type="entry name" value="tRNA_edit"/>
    <property type="match status" value="1"/>
</dbReference>
<gene>
    <name evidence="2" type="primary">ybaK_2</name>
    <name evidence="2" type="ORF">SPSYN_02807</name>
</gene>
<proteinExistence type="predicted"/>
<keyword evidence="3" id="KW-1185">Reference proteome</keyword>
<dbReference type="InterPro" id="IPR023214">
    <property type="entry name" value="HAD_sf"/>
</dbReference>
<sequence>MLQAALFDLDGTILEVRAEHFMQEYFQALARAVAPVMDVDRFTKALMDSVVVMLMNRDPSLTNADVFWHEFSSRMGNSREALEPLLIKFYANEYQDLAKIICPSPQGRRVVQSALDRGLRIVLATNPLFPRSAIYDRMSWAGLADLPWELLTTYEDMHFCKPCPEYFQEVAGRLELPLEACLMVGNDVTRDMAAADVGMRTYLVTDYLINPQNMDFREIVHWHGTLDQLCRWFSGANLEQALSDSLALDRVRRYVKSFDDSLAPLVFSEATSTVEEVARALGVEPGMIAKTLLFRSGDRNGLFVVAGDRRVSTKKVKQLLGSKPRMATSEEVEEITGYRVGGVCPFALATDVPVYLDSSMQRFEVIYPAAGSAHSALPITFAKLQAITRGTVVEV</sequence>
<dbReference type="Pfam" id="PF00702">
    <property type="entry name" value="Hydrolase"/>
    <property type="match status" value="1"/>
</dbReference>
<dbReference type="InterPro" id="IPR036412">
    <property type="entry name" value="HAD-like_sf"/>
</dbReference>
<reference evidence="2" key="1">
    <citation type="submission" date="2016-02" db="EMBL/GenBank/DDBJ databases">
        <title>Draft Genome Sequence of Sporotomaculum syntrophicum Strain FB, a Syntrophic Benzoate Degrader.</title>
        <authorList>
            <person name="Nobu M.K."/>
            <person name="Narihiro T."/>
            <person name="Qiu Y.-L."/>
            <person name="Ohashi A."/>
            <person name="Liu W.-T."/>
            <person name="Yuji S."/>
        </authorList>
    </citation>
    <scope>NUCLEOTIDE SEQUENCE</scope>
    <source>
        <strain evidence="2">FB</strain>
    </source>
</reference>
<dbReference type="SFLD" id="SFLDG01129">
    <property type="entry name" value="C1.5:_HAD__Beta-PGM__Phosphata"/>
    <property type="match status" value="1"/>
</dbReference>
<evidence type="ECO:0000313" key="3">
    <source>
        <dbReference type="Proteomes" id="UP000798488"/>
    </source>
</evidence>
<accession>A0A9D2WM29</accession>
<evidence type="ECO:0000259" key="1">
    <source>
        <dbReference type="Pfam" id="PF04073"/>
    </source>
</evidence>
<dbReference type="CDD" id="cd04333">
    <property type="entry name" value="ProX_deacylase"/>
    <property type="match status" value="1"/>
</dbReference>
<dbReference type="GO" id="GO:0016829">
    <property type="term" value="F:lyase activity"/>
    <property type="evidence" value="ECO:0007669"/>
    <property type="project" value="UniProtKB-KW"/>
</dbReference>
<dbReference type="SUPFAM" id="SSF55826">
    <property type="entry name" value="YbaK/ProRS associated domain"/>
    <property type="match status" value="1"/>
</dbReference>
<dbReference type="InterPro" id="IPR036754">
    <property type="entry name" value="YbaK/aa-tRNA-synt-asso_dom_sf"/>
</dbReference>
<keyword evidence="2" id="KW-0456">Lyase</keyword>
<comment type="caution">
    <text evidence="2">The sequence shown here is derived from an EMBL/GenBank/DDBJ whole genome shotgun (WGS) entry which is preliminary data.</text>
</comment>
<organism evidence="2 3">
    <name type="scientific">Sporotomaculum syntrophicum</name>
    <dbReference type="NCBI Taxonomy" id="182264"/>
    <lineage>
        <taxon>Bacteria</taxon>
        <taxon>Bacillati</taxon>
        <taxon>Bacillota</taxon>
        <taxon>Clostridia</taxon>
        <taxon>Eubacteriales</taxon>
        <taxon>Desulfallaceae</taxon>
        <taxon>Sporotomaculum</taxon>
    </lineage>
</organism>
<dbReference type="CDD" id="cd01427">
    <property type="entry name" value="HAD_like"/>
    <property type="match status" value="1"/>
</dbReference>
<dbReference type="PANTHER" id="PTHR30411:SF1">
    <property type="entry name" value="CYTOPLASMIC PROTEIN"/>
    <property type="match status" value="1"/>
</dbReference>
<name>A0A9D2WM29_9FIRM</name>
<dbReference type="SFLD" id="SFLDS00003">
    <property type="entry name" value="Haloacid_Dehalogenase"/>
    <property type="match status" value="1"/>
</dbReference>
<dbReference type="AlphaFoldDB" id="A0A9D2WM29"/>
<dbReference type="Gene3D" id="3.90.960.10">
    <property type="entry name" value="YbaK/aminoacyl-tRNA synthetase-associated domain"/>
    <property type="match status" value="1"/>
</dbReference>
<dbReference type="InterPro" id="IPR007214">
    <property type="entry name" value="YbaK/aa-tRNA-synth-assoc-dom"/>
</dbReference>
<dbReference type="PANTHER" id="PTHR30411">
    <property type="entry name" value="CYTOPLASMIC PROTEIN"/>
    <property type="match status" value="1"/>
</dbReference>
<dbReference type="EC" id="4.2.-.-" evidence="2"/>
<dbReference type="EMBL" id="LSRS01000008">
    <property type="protein sequence ID" value="KAF1083895.1"/>
    <property type="molecule type" value="Genomic_DNA"/>
</dbReference>
<dbReference type="Gene3D" id="3.40.50.1000">
    <property type="entry name" value="HAD superfamily/HAD-like"/>
    <property type="match status" value="1"/>
</dbReference>